<accession>A0ABR0KK28</accession>
<dbReference type="CDD" id="cd06179">
    <property type="entry name" value="MFS_TRI12_like"/>
    <property type="match status" value="1"/>
</dbReference>
<evidence type="ECO:0000313" key="10">
    <source>
        <dbReference type="Proteomes" id="UP001345013"/>
    </source>
</evidence>
<feature type="transmembrane region" description="Helical" evidence="7">
    <location>
        <begin position="181"/>
        <end position="200"/>
    </location>
</feature>
<keyword evidence="3 7" id="KW-0812">Transmembrane</keyword>
<name>A0ABR0KK28_9EURO</name>
<dbReference type="SUPFAM" id="SSF103473">
    <property type="entry name" value="MFS general substrate transporter"/>
    <property type="match status" value="1"/>
</dbReference>
<feature type="transmembrane region" description="Helical" evidence="7">
    <location>
        <begin position="390"/>
        <end position="408"/>
    </location>
</feature>
<feature type="transmembrane region" description="Helical" evidence="7">
    <location>
        <begin position="278"/>
        <end position="300"/>
    </location>
</feature>
<feature type="transmembrane region" description="Helical" evidence="7">
    <location>
        <begin position="249"/>
        <end position="272"/>
    </location>
</feature>
<comment type="caution">
    <text evidence="9">The sequence shown here is derived from an EMBL/GenBank/DDBJ whole genome shotgun (WGS) entry which is preliminary data.</text>
</comment>
<dbReference type="PROSITE" id="PS50850">
    <property type="entry name" value="MFS"/>
    <property type="match status" value="1"/>
</dbReference>
<evidence type="ECO:0000256" key="6">
    <source>
        <dbReference type="SAM" id="MobiDB-lite"/>
    </source>
</evidence>
<feature type="transmembrane region" description="Helical" evidence="7">
    <location>
        <begin position="119"/>
        <end position="138"/>
    </location>
</feature>
<feature type="transmembrane region" description="Helical" evidence="7">
    <location>
        <begin position="89"/>
        <end position="107"/>
    </location>
</feature>
<feature type="domain" description="Major facilitator superfamily (MFS) profile" evidence="8">
    <location>
        <begin position="55"/>
        <end position="565"/>
    </location>
</feature>
<feature type="region of interest" description="Disordered" evidence="6">
    <location>
        <begin position="1"/>
        <end position="23"/>
    </location>
</feature>
<evidence type="ECO:0000256" key="1">
    <source>
        <dbReference type="ARBA" id="ARBA00004141"/>
    </source>
</evidence>
<gene>
    <name evidence="9" type="ORF">LTR24_001575</name>
</gene>
<keyword evidence="2" id="KW-0813">Transport</keyword>
<reference evidence="9 10" key="1">
    <citation type="submission" date="2023-08" db="EMBL/GenBank/DDBJ databases">
        <title>Black Yeasts Isolated from many extreme environments.</title>
        <authorList>
            <person name="Coleine C."/>
            <person name="Stajich J.E."/>
            <person name="Selbmann L."/>
        </authorList>
    </citation>
    <scope>NUCLEOTIDE SEQUENCE [LARGE SCALE GENOMIC DNA]</scope>
    <source>
        <strain evidence="9 10">CCFEE 5885</strain>
    </source>
</reference>
<proteinExistence type="predicted"/>
<evidence type="ECO:0000256" key="4">
    <source>
        <dbReference type="ARBA" id="ARBA00022989"/>
    </source>
</evidence>
<dbReference type="Gene3D" id="1.20.1250.20">
    <property type="entry name" value="MFS general substrate transporter like domains"/>
    <property type="match status" value="1"/>
</dbReference>
<dbReference type="InterPro" id="IPR005829">
    <property type="entry name" value="Sugar_transporter_CS"/>
</dbReference>
<dbReference type="InterPro" id="IPR053791">
    <property type="entry name" value="MFS_Tri12-like"/>
</dbReference>
<feature type="transmembrane region" description="Helical" evidence="7">
    <location>
        <begin position="541"/>
        <end position="560"/>
    </location>
</feature>
<dbReference type="InterPro" id="IPR020846">
    <property type="entry name" value="MFS_dom"/>
</dbReference>
<feature type="transmembrane region" description="Helical" evidence="7">
    <location>
        <begin position="206"/>
        <end position="228"/>
    </location>
</feature>
<feature type="transmembrane region" description="Helical" evidence="7">
    <location>
        <begin position="144"/>
        <end position="169"/>
    </location>
</feature>
<dbReference type="InterPro" id="IPR036259">
    <property type="entry name" value="MFS_trans_sf"/>
</dbReference>
<comment type="subcellular location">
    <subcellularLocation>
        <location evidence="1">Membrane</location>
        <topology evidence="1">Multi-pass membrane protein</topology>
    </subcellularLocation>
</comment>
<evidence type="ECO:0000256" key="2">
    <source>
        <dbReference type="ARBA" id="ARBA00022448"/>
    </source>
</evidence>
<keyword evidence="4 7" id="KW-1133">Transmembrane helix</keyword>
<protein>
    <recommendedName>
        <fullName evidence="8">Major facilitator superfamily (MFS) profile domain-containing protein</fullName>
    </recommendedName>
</protein>
<sequence length="594" mass="63240">MESEKTAHIHAEEHEPTTSHDESHMFSGDEVLHGFQTDLNDLPVGYYRSSFFLGTMFAIGIGLMSAVGGFGLAAPALGLINSEIGPDPNINWVSFVYTLTLSISLLLVGRTSDLFGRRWFLIGGTVFALIGSVVSAVAQNVPTLIGGIALIGLGAGAQQSFSFVSNELVPMKYRYITNGWIYLWCFPTGGFGAAISKAFILYTKPGWRSCFYLLIALNLISGLLYTIFYHPPTFYMKHRTRTKTQQMKIFDYVGAALFVAGLILFEIGFLWGGGVYPWSSARVLCTLLIGAATLVVFVLWELYAPIKEPLVPMKLFKNVQWVAACVLLGLGASVYYAMAIIWPQMVAVLFTDDGGASMRAGWLNTIPGFTIVFGQALSGALTVAIGSARYQCMVVLVLGGVFLAANAYSTSSTLVGSSCLMAFASFFIGWNEALCLTNAGVEVEDQQEIGTAVGMAGSLRSAISTVAASVYVVVLTNRLGQTVPAEVPPAIVSAGLPAGSAAAFLGGLTTEDFSTVPGLTPDILSVGLAAYKLASAHAYKTVFLVSIAFSGIAVIITAWAPNVEDKMTSEVATILYAKEGQIVGTSKVAKDNEV</sequence>
<feature type="transmembrane region" description="Helical" evidence="7">
    <location>
        <begin position="362"/>
        <end position="383"/>
    </location>
</feature>
<feature type="transmembrane region" description="Helical" evidence="7">
    <location>
        <begin position="51"/>
        <end position="77"/>
    </location>
</feature>
<dbReference type="PROSITE" id="PS00216">
    <property type="entry name" value="SUGAR_TRANSPORT_1"/>
    <property type="match status" value="1"/>
</dbReference>
<dbReference type="Pfam" id="PF06609">
    <property type="entry name" value="TRI12"/>
    <property type="match status" value="1"/>
</dbReference>
<dbReference type="PANTHER" id="PTHR23501">
    <property type="entry name" value="MAJOR FACILITATOR SUPERFAMILY"/>
    <property type="match status" value="1"/>
</dbReference>
<evidence type="ECO:0000313" key="9">
    <source>
        <dbReference type="EMBL" id="KAK5098947.1"/>
    </source>
</evidence>
<evidence type="ECO:0000256" key="7">
    <source>
        <dbReference type="SAM" id="Phobius"/>
    </source>
</evidence>
<dbReference type="EMBL" id="JAVRRG010000012">
    <property type="protein sequence ID" value="KAK5098947.1"/>
    <property type="molecule type" value="Genomic_DNA"/>
</dbReference>
<keyword evidence="10" id="KW-1185">Reference proteome</keyword>
<evidence type="ECO:0000259" key="8">
    <source>
        <dbReference type="PROSITE" id="PS50850"/>
    </source>
</evidence>
<keyword evidence="5 7" id="KW-0472">Membrane</keyword>
<dbReference type="InterPro" id="IPR010573">
    <property type="entry name" value="MFS_Str1/Tri12-like"/>
</dbReference>
<organism evidence="9 10">
    <name type="scientific">Lithohypha guttulata</name>
    <dbReference type="NCBI Taxonomy" id="1690604"/>
    <lineage>
        <taxon>Eukaryota</taxon>
        <taxon>Fungi</taxon>
        <taxon>Dikarya</taxon>
        <taxon>Ascomycota</taxon>
        <taxon>Pezizomycotina</taxon>
        <taxon>Eurotiomycetes</taxon>
        <taxon>Chaetothyriomycetidae</taxon>
        <taxon>Chaetothyriales</taxon>
        <taxon>Trichomeriaceae</taxon>
        <taxon>Lithohypha</taxon>
    </lineage>
</organism>
<dbReference type="PANTHER" id="PTHR23501:SF109">
    <property type="entry name" value="MAJOR FACILITATOR SUPERFAMILY (MFS) PROFILE DOMAIN-CONTAINING PROTEIN-RELATED"/>
    <property type="match status" value="1"/>
</dbReference>
<evidence type="ECO:0000256" key="3">
    <source>
        <dbReference type="ARBA" id="ARBA00022692"/>
    </source>
</evidence>
<dbReference type="Proteomes" id="UP001345013">
    <property type="component" value="Unassembled WGS sequence"/>
</dbReference>
<feature type="transmembrane region" description="Helical" evidence="7">
    <location>
        <begin position="321"/>
        <end position="342"/>
    </location>
</feature>
<evidence type="ECO:0000256" key="5">
    <source>
        <dbReference type="ARBA" id="ARBA00023136"/>
    </source>
</evidence>